<feature type="transmembrane region" description="Helical" evidence="5">
    <location>
        <begin position="337"/>
        <end position="357"/>
    </location>
</feature>
<reference evidence="6" key="1">
    <citation type="submission" date="2021-02" db="EMBL/GenBank/DDBJ databases">
        <title>First Annotated Genome of the Yellow-green Alga Tribonema minus.</title>
        <authorList>
            <person name="Mahan K.M."/>
        </authorList>
    </citation>
    <scope>NUCLEOTIDE SEQUENCE</scope>
    <source>
        <strain evidence="6">UTEX B ZZ1240</strain>
    </source>
</reference>
<dbReference type="Proteomes" id="UP000664859">
    <property type="component" value="Unassembled WGS sequence"/>
</dbReference>
<proteinExistence type="predicted"/>
<feature type="transmembrane region" description="Helical" evidence="5">
    <location>
        <begin position="218"/>
        <end position="240"/>
    </location>
</feature>
<evidence type="ECO:0000256" key="2">
    <source>
        <dbReference type="ARBA" id="ARBA00022692"/>
    </source>
</evidence>
<sequence>MARVRREPGPSNAEEAFAPRHKDLFPFDASDWLGLILAIVGLVLAAGGGIGGGGILVPIYVMILGFSPKLAVALSNVTILGGAMANMALNCSKRHPKTDRPLVDWDLILIMEPPTIGGALIGSFLNKILPERIMVFALVALLAATAWRTLSCGVAVYHKESLAHAKATAAERLPLTAESAPLVVLLTAFFLVTLALNLLKGGGGVRSPLGFTCSSPAFWALVAGTLGWVVLFSVVARYYLVSRQRVKAACGYQYCEGDVEWTPRHATVFPALCFFAGLFAGLFGVGGGIIKGPLMLEMGVLPQVASATSACMILYTSFTATTSFLAFGLLRRDYGTLLLVVGLLATAVGQLLVSHLVKRYQRSSLIILIIGGVVAISTVLLATTSIEDLLGHGATSRASGGFCGREDQ</sequence>
<dbReference type="PANTHER" id="PTHR14255:SF3">
    <property type="entry name" value="SULFITE EXPORTER TAUE_SAFE FAMILY PROTEIN 5-RELATED"/>
    <property type="match status" value="1"/>
</dbReference>
<gene>
    <name evidence="6" type="ORF">JKP88DRAFT_258660</name>
</gene>
<keyword evidence="4 5" id="KW-0472">Membrane</keyword>
<feature type="transmembrane region" description="Helical" evidence="5">
    <location>
        <begin position="32"/>
        <end position="63"/>
    </location>
</feature>
<feature type="transmembrane region" description="Helical" evidence="5">
    <location>
        <begin position="363"/>
        <end position="382"/>
    </location>
</feature>
<name>A0A836CA50_9STRA</name>
<comment type="caution">
    <text evidence="6">The sequence shown here is derived from an EMBL/GenBank/DDBJ whole genome shotgun (WGS) entry which is preliminary data.</text>
</comment>
<feature type="transmembrane region" description="Helical" evidence="5">
    <location>
        <begin position="70"/>
        <end position="89"/>
    </location>
</feature>
<feature type="transmembrane region" description="Helical" evidence="5">
    <location>
        <begin position="179"/>
        <end position="198"/>
    </location>
</feature>
<feature type="transmembrane region" description="Helical" evidence="5">
    <location>
        <begin position="268"/>
        <end position="290"/>
    </location>
</feature>
<organism evidence="6 7">
    <name type="scientific">Tribonema minus</name>
    <dbReference type="NCBI Taxonomy" id="303371"/>
    <lineage>
        <taxon>Eukaryota</taxon>
        <taxon>Sar</taxon>
        <taxon>Stramenopiles</taxon>
        <taxon>Ochrophyta</taxon>
        <taxon>PX clade</taxon>
        <taxon>Xanthophyceae</taxon>
        <taxon>Tribonematales</taxon>
        <taxon>Tribonemataceae</taxon>
        <taxon>Tribonema</taxon>
    </lineage>
</organism>
<evidence type="ECO:0000256" key="3">
    <source>
        <dbReference type="ARBA" id="ARBA00022989"/>
    </source>
</evidence>
<dbReference type="AlphaFoldDB" id="A0A836CA50"/>
<protein>
    <recommendedName>
        <fullName evidence="8">Sulfite exporter TauE/SafE family protein</fullName>
    </recommendedName>
</protein>
<evidence type="ECO:0008006" key="8">
    <source>
        <dbReference type="Google" id="ProtNLM"/>
    </source>
</evidence>
<dbReference type="Pfam" id="PF01925">
    <property type="entry name" value="TauE"/>
    <property type="match status" value="2"/>
</dbReference>
<evidence type="ECO:0000313" key="6">
    <source>
        <dbReference type="EMBL" id="KAG5177897.1"/>
    </source>
</evidence>
<dbReference type="EMBL" id="JAFCMP010000520">
    <property type="protein sequence ID" value="KAG5177897.1"/>
    <property type="molecule type" value="Genomic_DNA"/>
</dbReference>
<comment type="subcellular location">
    <subcellularLocation>
        <location evidence="1">Membrane</location>
        <topology evidence="1">Multi-pass membrane protein</topology>
    </subcellularLocation>
</comment>
<accession>A0A836CA50</accession>
<evidence type="ECO:0000256" key="4">
    <source>
        <dbReference type="ARBA" id="ARBA00023136"/>
    </source>
</evidence>
<dbReference type="GO" id="GO:0031464">
    <property type="term" value="C:Cul4A-RING E3 ubiquitin ligase complex"/>
    <property type="evidence" value="ECO:0007669"/>
    <property type="project" value="TreeGrafter"/>
</dbReference>
<evidence type="ECO:0000256" key="1">
    <source>
        <dbReference type="ARBA" id="ARBA00004141"/>
    </source>
</evidence>
<evidence type="ECO:0000256" key="5">
    <source>
        <dbReference type="SAM" id="Phobius"/>
    </source>
</evidence>
<dbReference type="GO" id="GO:0016020">
    <property type="term" value="C:membrane"/>
    <property type="evidence" value="ECO:0007669"/>
    <property type="project" value="UniProtKB-SubCell"/>
</dbReference>
<keyword evidence="2 5" id="KW-0812">Transmembrane</keyword>
<dbReference type="OrthoDB" id="434519at2759"/>
<keyword evidence="7" id="KW-1185">Reference proteome</keyword>
<dbReference type="PANTHER" id="PTHR14255">
    <property type="entry name" value="CEREBLON"/>
    <property type="match status" value="1"/>
</dbReference>
<keyword evidence="3 5" id="KW-1133">Transmembrane helix</keyword>
<evidence type="ECO:0000313" key="7">
    <source>
        <dbReference type="Proteomes" id="UP000664859"/>
    </source>
</evidence>
<dbReference type="InterPro" id="IPR002781">
    <property type="entry name" value="TM_pro_TauE-like"/>
</dbReference>
<feature type="transmembrane region" description="Helical" evidence="5">
    <location>
        <begin position="133"/>
        <end position="158"/>
    </location>
</feature>
<dbReference type="GO" id="GO:0016567">
    <property type="term" value="P:protein ubiquitination"/>
    <property type="evidence" value="ECO:0007669"/>
    <property type="project" value="TreeGrafter"/>
</dbReference>